<accession>A0ABR8VAR8</accession>
<dbReference type="SMART" id="SM00098">
    <property type="entry name" value="alkPPc"/>
    <property type="match status" value="1"/>
</dbReference>
<dbReference type="PANTHER" id="PTHR11596">
    <property type="entry name" value="ALKALINE PHOSPHATASE"/>
    <property type="match status" value="1"/>
</dbReference>
<keyword evidence="1" id="KW-0597">Phosphoprotein</keyword>
<dbReference type="PANTHER" id="PTHR11596:SF5">
    <property type="entry name" value="ALKALINE PHOSPHATASE"/>
    <property type="match status" value="1"/>
</dbReference>
<keyword evidence="4" id="KW-1185">Reference proteome</keyword>
<dbReference type="Gene3D" id="3.40.720.10">
    <property type="entry name" value="Alkaline Phosphatase, subunit A"/>
    <property type="match status" value="1"/>
</dbReference>
<evidence type="ECO:0000256" key="1">
    <source>
        <dbReference type="ARBA" id="ARBA00022553"/>
    </source>
</evidence>
<dbReference type="Gene3D" id="3.20.20.190">
    <property type="entry name" value="Phosphatidylinositol (PI) phosphodiesterase"/>
    <property type="match status" value="1"/>
</dbReference>
<dbReference type="EMBL" id="JACSPQ010000002">
    <property type="protein sequence ID" value="MBD8001889.1"/>
    <property type="molecule type" value="Genomic_DNA"/>
</dbReference>
<comment type="caution">
    <text evidence="3">The sequence shown here is derived from an EMBL/GenBank/DDBJ whole genome shotgun (WGS) entry which is preliminary data.</text>
</comment>
<dbReference type="InterPro" id="IPR017850">
    <property type="entry name" value="Alkaline_phosphatase_core_sf"/>
</dbReference>
<organism evidence="3 4">
    <name type="scientific">Phocaeicola faecium</name>
    <dbReference type="NCBI Taxonomy" id="2762213"/>
    <lineage>
        <taxon>Bacteria</taxon>
        <taxon>Pseudomonadati</taxon>
        <taxon>Bacteroidota</taxon>
        <taxon>Bacteroidia</taxon>
        <taxon>Bacteroidales</taxon>
        <taxon>Bacteroidaceae</taxon>
        <taxon>Phocaeicola</taxon>
    </lineage>
</organism>
<dbReference type="Proteomes" id="UP000616346">
    <property type="component" value="Unassembled WGS sequence"/>
</dbReference>
<reference evidence="3 4" key="1">
    <citation type="submission" date="2020-08" db="EMBL/GenBank/DDBJ databases">
        <title>A Genomic Blueprint of the Chicken Gut Microbiome.</title>
        <authorList>
            <person name="Gilroy R."/>
            <person name="Ravi A."/>
            <person name="Getino M."/>
            <person name="Pursley I."/>
            <person name="Horton D.L."/>
            <person name="Alikhan N.-F."/>
            <person name="Baker D."/>
            <person name="Gharbi K."/>
            <person name="Hall N."/>
            <person name="Watson M."/>
            <person name="Adriaenssens E.M."/>
            <person name="Foster-Nyarko E."/>
            <person name="Jarju S."/>
            <person name="Secka A."/>
            <person name="Antonio M."/>
            <person name="Oren A."/>
            <person name="Chaudhuri R."/>
            <person name="La Ragione R.M."/>
            <person name="Hildebrand F."/>
            <person name="Pallen M.J."/>
        </authorList>
    </citation>
    <scope>NUCLEOTIDE SEQUENCE [LARGE SCALE GENOMIC DNA]</scope>
    <source>
        <strain evidence="3 4">Sa1YUN3</strain>
    </source>
</reference>
<dbReference type="SUPFAM" id="SSF53649">
    <property type="entry name" value="Alkaline phosphatase-like"/>
    <property type="match status" value="1"/>
</dbReference>
<gene>
    <name evidence="3" type="ORF">H9626_06605</name>
</gene>
<dbReference type="CDD" id="cd08577">
    <property type="entry name" value="PI-PLCc_GDPD_SF_unchar3"/>
    <property type="match status" value="1"/>
</dbReference>
<dbReference type="SUPFAM" id="SSF51695">
    <property type="entry name" value="PLC-like phosphodiesterases"/>
    <property type="match status" value="1"/>
</dbReference>
<proteinExistence type="inferred from homology"/>
<dbReference type="PRINTS" id="PR00113">
    <property type="entry name" value="ALKPHPHTASE"/>
</dbReference>
<sequence length="640" mass="70798">MGVLLAGCCLQSANAQYPVKIHSHNDYTRTVPFYQAYAQKIYSIEVDMFYRDGQFYVCHDEKDIADGRTFEQLYLQPILSLYKQNNGQAWADEARPLQLLIEIKSDNTSAFMDALTRLFEEHPSVFNPSVNPNAVRVTITGHVPAPDEFARYPEYICFDGDLNQNYTARQLERVALFSVDFQSLSKWNGKGLPVASERVRIAEAVSRAHAAGKPVRFWGAPDGITAWNLFQSMGIDYINTDRVERCADFFSNWHNKTYVIGGDASASATGVTRTDRLDKTTHDFAGFRNDKLQLAERIPLYTPSYLNDGADLPVKNVILLIGDGMGLAQITAADRVNNGLNMLLLKHLGLITTSSRDAFTTDSAGAGSALATGEQNSNRHIAMSDDGKPYPQLTDFFKEAGKDCGVVTLGNVADATPAAFYGHNVERDNAEDLTRELLNGKLSVLAGSGMECFVRRKDGLDLRNELKQRGYRFVTQADEIDADTAKVVCIDEEMAKATDTDNFDLLANATRRSIELLNGRNPKGFFLMVEGAKVDYAGHSNCFPASVVETLGFDRAVAEALKFADRDGKTLVIVTGDHETGGLTLIDGDNQTGRMTACYVTDDHTPIMLPVFSYGPQADKFGGKYYNYDIPRRIKTLPIE</sequence>
<name>A0ABR8VAR8_9BACT</name>
<evidence type="ECO:0000313" key="3">
    <source>
        <dbReference type="EMBL" id="MBD8001889.1"/>
    </source>
</evidence>
<dbReference type="InterPro" id="IPR001952">
    <property type="entry name" value="Alkaline_phosphatase"/>
</dbReference>
<dbReference type="InterPro" id="IPR039559">
    <property type="entry name" value="AIM6_PI-PLC-like_dom"/>
</dbReference>
<dbReference type="CDD" id="cd16012">
    <property type="entry name" value="ALP"/>
    <property type="match status" value="1"/>
</dbReference>
<dbReference type="InterPro" id="IPR017946">
    <property type="entry name" value="PLC-like_Pdiesterase_TIM-brl"/>
</dbReference>
<evidence type="ECO:0000313" key="4">
    <source>
        <dbReference type="Proteomes" id="UP000616346"/>
    </source>
</evidence>
<evidence type="ECO:0000256" key="2">
    <source>
        <dbReference type="RuleBase" id="RU003946"/>
    </source>
</evidence>
<dbReference type="Pfam" id="PF00245">
    <property type="entry name" value="Alk_phosphatase"/>
    <property type="match status" value="1"/>
</dbReference>
<comment type="similarity">
    <text evidence="2">Belongs to the alkaline phosphatase family.</text>
</comment>
<protein>
    <submittedName>
        <fullName evidence="3">Alkaline phosphatase</fullName>
    </submittedName>
</protein>